<feature type="region of interest" description="Disordered" evidence="1">
    <location>
        <begin position="26"/>
        <end position="74"/>
    </location>
</feature>
<dbReference type="EMBL" id="CASHTH010002803">
    <property type="protein sequence ID" value="CAI8035451.1"/>
    <property type="molecule type" value="Genomic_DNA"/>
</dbReference>
<organism evidence="2 3">
    <name type="scientific">Geodia barretti</name>
    <name type="common">Barrett's horny sponge</name>
    <dbReference type="NCBI Taxonomy" id="519541"/>
    <lineage>
        <taxon>Eukaryota</taxon>
        <taxon>Metazoa</taxon>
        <taxon>Porifera</taxon>
        <taxon>Demospongiae</taxon>
        <taxon>Heteroscleromorpha</taxon>
        <taxon>Tetractinellida</taxon>
        <taxon>Astrophorina</taxon>
        <taxon>Geodiidae</taxon>
        <taxon>Geodia</taxon>
    </lineage>
</organism>
<evidence type="ECO:0000313" key="3">
    <source>
        <dbReference type="Proteomes" id="UP001174909"/>
    </source>
</evidence>
<reference evidence="2" key="1">
    <citation type="submission" date="2023-03" db="EMBL/GenBank/DDBJ databases">
        <authorList>
            <person name="Steffen K."/>
            <person name="Cardenas P."/>
        </authorList>
    </citation>
    <scope>NUCLEOTIDE SEQUENCE</scope>
</reference>
<name>A0AA35SVE0_GEOBA</name>
<dbReference type="Proteomes" id="UP001174909">
    <property type="component" value="Unassembled WGS sequence"/>
</dbReference>
<gene>
    <name evidence="2" type="ORF">GBAR_LOCUS19891</name>
</gene>
<sequence length="304" mass="33943">MWGPKITPQGTTSPLLHNNHLLHNINNSPAPRWRRTPSQHTDQLPSLRTRHLPLQGTNTLPDPLRGATTPNSITAPQPTLSYSGILPLLPWFRSHLLSNASLSDASKENIALSKKFSVLNTALFFVANSTCHQYYNHPVSVSICGFIYIWSLYYCYRLCLHIFHRLKLYKHFGLSFLMYAMSFFHRDDNLAAGEVSSCPWSLQVHMSLNWHSSISTPTRCRRLALAGSPPSTPVCSSARPSSTVHRTPRCPSRVTRRSPGVRSAPSALPQVAVRVLQCAPGCNLQLDQMSVPPRTLSENCLTLQ</sequence>
<keyword evidence="3" id="KW-1185">Reference proteome</keyword>
<comment type="caution">
    <text evidence="2">The sequence shown here is derived from an EMBL/GenBank/DDBJ whole genome shotgun (WGS) entry which is preliminary data.</text>
</comment>
<evidence type="ECO:0000313" key="2">
    <source>
        <dbReference type="EMBL" id="CAI8035451.1"/>
    </source>
</evidence>
<feature type="region of interest" description="Disordered" evidence="1">
    <location>
        <begin position="237"/>
        <end position="265"/>
    </location>
</feature>
<accession>A0AA35SVE0</accession>
<evidence type="ECO:0000256" key="1">
    <source>
        <dbReference type="SAM" id="MobiDB-lite"/>
    </source>
</evidence>
<proteinExistence type="predicted"/>
<dbReference type="AlphaFoldDB" id="A0AA35SVE0"/>
<protein>
    <submittedName>
        <fullName evidence="2">Uncharacterized protein</fullName>
    </submittedName>
</protein>